<name>A0ABQ4F1V5_9ACTN</name>
<gene>
    <name evidence="3" type="ORF">Pma05_74290</name>
</gene>
<keyword evidence="4" id="KW-1185">Reference proteome</keyword>
<dbReference type="Proteomes" id="UP000621500">
    <property type="component" value="Unassembled WGS sequence"/>
</dbReference>
<dbReference type="InterPro" id="IPR036278">
    <property type="entry name" value="Sialidase_sf"/>
</dbReference>
<feature type="region of interest" description="Disordered" evidence="1">
    <location>
        <begin position="23"/>
        <end position="54"/>
    </location>
</feature>
<feature type="chain" id="PRO_5045197782" description="Galactose oxidase" evidence="2">
    <location>
        <begin position="26"/>
        <end position="391"/>
    </location>
</feature>
<feature type="region of interest" description="Disordered" evidence="1">
    <location>
        <begin position="123"/>
        <end position="142"/>
    </location>
</feature>
<evidence type="ECO:0000313" key="3">
    <source>
        <dbReference type="EMBL" id="GIH00857.1"/>
    </source>
</evidence>
<sequence length="391" mass="40597">MFPGRRGVGATLLAAVLLSAGCSEPAPEPPPEPVRPQWQRLTLPAPAGTPGRPMVRDVTGCDGRWYLAGGVGGGAGETRPAAWTSTDGATWTATTLEPKGYYGRRSVLYSAACRDGRVAILGDKPGGAHGNPRASSWQQRPDGSLVEVEARFELYGGPTAVNVARLVAGPRGYLITGNRSSGVASWVSADAAEFEIMEGVPELVTDGRGTTWGFDAVATEQGWLMVGGILPPGGRIDRDPLAWTSPDGRTWQRDPVPATEAYEELQRVVVLAGTPVAVGLRGKEFGVWRRGPQGWESTGAFGTHGSAGAPAIGALTVAGDRLLAVVSDGSSYSLWSGADGGRTWRPVTGPVSMPAGAARDVSVFAVGDQVLLAVDDGREGAVFATRLTPGT</sequence>
<evidence type="ECO:0000313" key="4">
    <source>
        <dbReference type="Proteomes" id="UP000621500"/>
    </source>
</evidence>
<dbReference type="SUPFAM" id="SSF50939">
    <property type="entry name" value="Sialidases"/>
    <property type="match status" value="1"/>
</dbReference>
<evidence type="ECO:0000256" key="2">
    <source>
        <dbReference type="SAM" id="SignalP"/>
    </source>
</evidence>
<protein>
    <recommendedName>
        <fullName evidence="5">Galactose oxidase</fullName>
    </recommendedName>
</protein>
<feature type="signal peptide" evidence="2">
    <location>
        <begin position="1"/>
        <end position="25"/>
    </location>
</feature>
<proteinExistence type="predicted"/>
<comment type="caution">
    <text evidence="3">The sequence shown here is derived from an EMBL/GenBank/DDBJ whole genome shotgun (WGS) entry which is preliminary data.</text>
</comment>
<evidence type="ECO:0008006" key="5">
    <source>
        <dbReference type="Google" id="ProtNLM"/>
    </source>
</evidence>
<organism evidence="3 4">
    <name type="scientific">Plantactinospora mayteni</name>
    <dbReference type="NCBI Taxonomy" id="566021"/>
    <lineage>
        <taxon>Bacteria</taxon>
        <taxon>Bacillati</taxon>
        <taxon>Actinomycetota</taxon>
        <taxon>Actinomycetes</taxon>
        <taxon>Micromonosporales</taxon>
        <taxon>Micromonosporaceae</taxon>
        <taxon>Plantactinospora</taxon>
    </lineage>
</organism>
<dbReference type="EMBL" id="BONX01000058">
    <property type="protein sequence ID" value="GIH00857.1"/>
    <property type="molecule type" value="Genomic_DNA"/>
</dbReference>
<evidence type="ECO:0000256" key="1">
    <source>
        <dbReference type="SAM" id="MobiDB-lite"/>
    </source>
</evidence>
<reference evidence="3 4" key="1">
    <citation type="submission" date="2021-01" db="EMBL/GenBank/DDBJ databases">
        <title>Whole genome shotgun sequence of Plantactinospora mayteni NBRC 109088.</title>
        <authorList>
            <person name="Komaki H."/>
            <person name="Tamura T."/>
        </authorList>
    </citation>
    <scope>NUCLEOTIDE SEQUENCE [LARGE SCALE GENOMIC DNA]</scope>
    <source>
        <strain evidence="3 4">NBRC 109088</strain>
    </source>
</reference>
<accession>A0ABQ4F1V5</accession>
<keyword evidence="2" id="KW-0732">Signal</keyword>
<dbReference type="PROSITE" id="PS51257">
    <property type="entry name" value="PROKAR_LIPOPROTEIN"/>
    <property type="match status" value="1"/>
</dbReference>